<dbReference type="EMBL" id="QXGF01002020">
    <property type="protein sequence ID" value="KAE8926535.1"/>
    <property type="molecule type" value="Genomic_DNA"/>
</dbReference>
<name>A0A6A3INH3_9STRA</name>
<evidence type="ECO:0000313" key="7">
    <source>
        <dbReference type="EMBL" id="KAE9192595.1"/>
    </source>
</evidence>
<reference evidence="17 18" key="1">
    <citation type="submission" date="2018-09" db="EMBL/GenBank/DDBJ databases">
        <title>Genomic investigation of the strawberry pathogen Phytophthora fragariae indicates pathogenicity is determined by transcriptional variation in three key races.</title>
        <authorList>
            <person name="Adams T.M."/>
            <person name="Armitage A.D."/>
            <person name="Sobczyk M.K."/>
            <person name="Bates H.J."/>
            <person name="Dunwell J.M."/>
            <person name="Nellist C.F."/>
            <person name="Harrison R.J."/>
        </authorList>
    </citation>
    <scope>NUCLEOTIDE SEQUENCE [LARGE SCALE GENOMIC DNA]</scope>
    <source>
        <strain evidence="9 13">A4</strain>
        <strain evidence="8 14">BC-1</strain>
        <strain evidence="7 18">BC-23</strain>
        <strain evidence="6 12">NOV-27</strain>
        <strain evidence="5 15">NOV-5</strain>
        <strain evidence="3 16">NOV-71</strain>
        <strain evidence="10 19">NOV-77</strain>
        <strain evidence="1 11">NOV-9</strain>
        <strain evidence="4 20">ONT-3</strain>
        <strain evidence="2 17">SCRP245</strain>
    </source>
</reference>
<evidence type="ECO:0000313" key="14">
    <source>
        <dbReference type="Proteomes" id="UP000440367"/>
    </source>
</evidence>
<proteinExistence type="predicted"/>
<dbReference type="Proteomes" id="UP000440367">
    <property type="component" value="Unassembled WGS sequence"/>
</dbReference>
<dbReference type="Proteomes" id="UP000486351">
    <property type="component" value="Unassembled WGS sequence"/>
</dbReference>
<sequence length="31" mass="3880">MLKDLVEPDYYVLLGVPRTRVNRVEMIWMWR</sequence>
<evidence type="ECO:0000313" key="9">
    <source>
        <dbReference type="EMBL" id="KAE9286061.1"/>
    </source>
</evidence>
<evidence type="ECO:0000313" key="16">
    <source>
        <dbReference type="Proteomes" id="UP000441208"/>
    </source>
</evidence>
<evidence type="ECO:0000313" key="10">
    <source>
        <dbReference type="EMBL" id="KAE9304475.1"/>
    </source>
</evidence>
<dbReference type="EMBL" id="QXGB01002038">
    <property type="protein sequence ID" value="KAE9182321.1"/>
    <property type="molecule type" value="Genomic_DNA"/>
</dbReference>
<evidence type="ECO:0000313" key="17">
    <source>
        <dbReference type="Proteomes" id="UP000460718"/>
    </source>
</evidence>
<organism evidence="2 17">
    <name type="scientific">Phytophthora fragariae</name>
    <dbReference type="NCBI Taxonomy" id="53985"/>
    <lineage>
        <taxon>Eukaryota</taxon>
        <taxon>Sar</taxon>
        <taxon>Stramenopiles</taxon>
        <taxon>Oomycota</taxon>
        <taxon>Peronosporomycetes</taxon>
        <taxon>Peronosporales</taxon>
        <taxon>Peronosporaceae</taxon>
        <taxon>Phytophthora</taxon>
    </lineage>
</organism>
<dbReference type="Proteomes" id="UP000488956">
    <property type="component" value="Unassembled WGS sequence"/>
</dbReference>
<evidence type="ECO:0000313" key="13">
    <source>
        <dbReference type="Proteomes" id="UP000437068"/>
    </source>
</evidence>
<evidence type="ECO:0000313" key="6">
    <source>
        <dbReference type="EMBL" id="KAE9182321.1"/>
    </source>
</evidence>
<dbReference type="Proteomes" id="UP000437068">
    <property type="component" value="Unassembled WGS sequence"/>
</dbReference>
<dbReference type="Proteomes" id="UP000441208">
    <property type="component" value="Unassembled WGS sequence"/>
</dbReference>
<evidence type="ECO:0000313" key="4">
    <source>
        <dbReference type="EMBL" id="KAE9081943.1"/>
    </source>
</evidence>
<evidence type="ECO:0000313" key="5">
    <source>
        <dbReference type="EMBL" id="KAE9105971.1"/>
    </source>
</evidence>
<evidence type="ECO:0000313" key="18">
    <source>
        <dbReference type="Proteomes" id="UP000476176"/>
    </source>
</evidence>
<dbReference type="EMBL" id="QXGA01001989">
    <property type="protein sequence ID" value="KAE9105971.1"/>
    <property type="molecule type" value="Genomic_DNA"/>
</dbReference>
<dbReference type="Proteomes" id="UP000440732">
    <property type="component" value="Unassembled WGS sequence"/>
</dbReference>
<evidence type="ECO:0000313" key="2">
    <source>
        <dbReference type="EMBL" id="KAE8983610.1"/>
    </source>
</evidence>
<dbReference type="AlphaFoldDB" id="A0A6A3INH3"/>
<evidence type="ECO:0000313" key="20">
    <source>
        <dbReference type="Proteomes" id="UP000488956"/>
    </source>
</evidence>
<dbReference type="EMBL" id="QXFX01002006">
    <property type="protein sequence ID" value="KAE9081943.1"/>
    <property type="molecule type" value="Genomic_DNA"/>
</dbReference>
<dbReference type="Proteomes" id="UP000476176">
    <property type="component" value="Unassembled WGS sequence"/>
</dbReference>
<evidence type="ECO:0000313" key="8">
    <source>
        <dbReference type="EMBL" id="KAE9194504.1"/>
    </source>
</evidence>
<dbReference type="EMBL" id="QXGE01001989">
    <property type="protein sequence ID" value="KAE9286061.1"/>
    <property type="molecule type" value="Genomic_DNA"/>
</dbReference>
<evidence type="ECO:0000313" key="11">
    <source>
        <dbReference type="Proteomes" id="UP000429523"/>
    </source>
</evidence>
<dbReference type="Proteomes" id="UP000460718">
    <property type="component" value="Unassembled WGS sequence"/>
</dbReference>
<evidence type="ECO:0000313" key="3">
    <source>
        <dbReference type="EMBL" id="KAE9081727.1"/>
    </source>
</evidence>
<comment type="caution">
    <text evidence="2">The sequence shown here is derived from an EMBL/GenBank/DDBJ whole genome shotgun (WGS) entry which is preliminary data.</text>
</comment>
<dbReference type="EMBL" id="QXFZ01002027">
    <property type="protein sequence ID" value="KAE9081727.1"/>
    <property type="molecule type" value="Genomic_DNA"/>
</dbReference>
<accession>A0A6A3INH3</accession>
<evidence type="ECO:0000313" key="1">
    <source>
        <dbReference type="EMBL" id="KAE8926535.1"/>
    </source>
</evidence>
<dbReference type="EMBL" id="QXFY01002025">
    <property type="protein sequence ID" value="KAE9304475.1"/>
    <property type="molecule type" value="Genomic_DNA"/>
</dbReference>
<dbReference type="Proteomes" id="UP000433483">
    <property type="component" value="Unassembled WGS sequence"/>
</dbReference>
<dbReference type="Proteomes" id="UP000429523">
    <property type="component" value="Unassembled WGS sequence"/>
</dbReference>
<evidence type="ECO:0000313" key="12">
    <source>
        <dbReference type="Proteomes" id="UP000433483"/>
    </source>
</evidence>
<dbReference type="EMBL" id="QXGD01002046">
    <property type="protein sequence ID" value="KAE9194504.1"/>
    <property type="molecule type" value="Genomic_DNA"/>
</dbReference>
<gene>
    <name evidence="9" type="ORF">PF001_g21613</name>
    <name evidence="8" type="ORF">PF002_g23575</name>
    <name evidence="7" type="ORF">PF004_g21257</name>
    <name evidence="6" type="ORF">PF005_g22536</name>
    <name evidence="5" type="ORF">PF006_g21478</name>
    <name evidence="3" type="ORF">PF007_g22543</name>
    <name evidence="10" type="ORF">PF008_g21956</name>
    <name evidence="1" type="ORF">PF009_g23272</name>
    <name evidence="4" type="ORF">PF010_g21784</name>
    <name evidence="2" type="ORF">PF011_g21108</name>
</gene>
<protein>
    <submittedName>
        <fullName evidence="2">Uncharacterized protein</fullName>
    </submittedName>
</protein>
<evidence type="ECO:0000313" key="15">
    <source>
        <dbReference type="Proteomes" id="UP000440732"/>
    </source>
</evidence>
<dbReference type="OrthoDB" id="10268222at2759"/>
<dbReference type="EMBL" id="QXGC01001988">
    <property type="protein sequence ID" value="KAE9192595.1"/>
    <property type="molecule type" value="Genomic_DNA"/>
</dbReference>
<dbReference type="EMBL" id="QXFW01001968">
    <property type="protein sequence ID" value="KAE8983610.1"/>
    <property type="molecule type" value="Genomic_DNA"/>
</dbReference>
<keyword evidence="12" id="KW-1185">Reference proteome</keyword>
<evidence type="ECO:0000313" key="19">
    <source>
        <dbReference type="Proteomes" id="UP000486351"/>
    </source>
</evidence>